<dbReference type="STRING" id="59925.EU91_0634"/>
<dbReference type="UniPathway" id="UPA00664"/>
<comment type="similarity">
    <text evidence="1 7">Belongs to the Lgt family.</text>
</comment>
<dbReference type="PANTHER" id="PTHR30589:SF0">
    <property type="entry name" value="PHOSPHATIDYLGLYCEROL--PROLIPOPROTEIN DIACYLGLYCERYL TRANSFERASE"/>
    <property type="match status" value="1"/>
</dbReference>
<proteinExistence type="inferred from homology"/>
<feature type="transmembrane region" description="Helical" evidence="7">
    <location>
        <begin position="23"/>
        <end position="42"/>
    </location>
</feature>
<evidence type="ECO:0000313" key="9">
    <source>
        <dbReference type="Proteomes" id="UP000030598"/>
    </source>
</evidence>
<keyword evidence="8" id="KW-0328">Glycosyltransferase</keyword>
<dbReference type="eggNOG" id="COG0682">
    <property type="taxonomic scope" value="Bacteria"/>
</dbReference>
<dbReference type="PROSITE" id="PS01311">
    <property type="entry name" value="LGT"/>
    <property type="match status" value="1"/>
</dbReference>
<keyword evidence="3 7" id="KW-0808">Transferase</keyword>
<feature type="transmembrane region" description="Helical" evidence="7">
    <location>
        <begin position="262"/>
        <end position="284"/>
    </location>
</feature>
<dbReference type="GO" id="GO:0008961">
    <property type="term" value="F:phosphatidylglycerol-prolipoprotein diacylglyceryl transferase activity"/>
    <property type="evidence" value="ECO:0007669"/>
    <property type="project" value="UniProtKB-UniRule"/>
</dbReference>
<dbReference type="Proteomes" id="UP000030598">
    <property type="component" value="Unassembled WGS sequence"/>
</dbReference>
<keyword evidence="6 7" id="KW-0472">Membrane</keyword>
<dbReference type="GO" id="GO:0042158">
    <property type="term" value="P:lipoprotein biosynthetic process"/>
    <property type="evidence" value="ECO:0007669"/>
    <property type="project" value="UniProtKB-UniRule"/>
</dbReference>
<protein>
    <recommendedName>
        <fullName evidence="7">Phosphatidylglycerol--prolipoprotein diacylglyceryl transferase</fullName>
        <ecNumber evidence="7">2.5.1.145</ecNumber>
    </recommendedName>
</protein>
<dbReference type="EMBL" id="JNAH01000003">
    <property type="protein sequence ID" value="KGF88699.1"/>
    <property type="molecule type" value="Genomic_DNA"/>
</dbReference>
<accession>A0A0A1ZKB9</accession>
<reference evidence="9" key="1">
    <citation type="journal article" date="2014" name="Sci. Data">
        <title>Genomes of diverse isolates of the marine cyanobacterium Prochlorococcus.</title>
        <authorList>
            <person name="Biller S."/>
            <person name="Berube P."/>
            <person name="Thompson J."/>
            <person name="Kelly L."/>
            <person name="Roggensack S."/>
            <person name="Awad L."/>
            <person name="Roache-Johnson K."/>
            <person name="Ding H."/>
            <person name="Giovannoni S.J."/>
            <person name="Moore L.R."/>
            <person name="Chisholm S.W."/>
        </authorList>
    </citation>
    <scope>NUCLEOTIDE SEQUENCE [LARGE SCALE GENOMIC DNA]</scope>
    <source>
        <strain evidence="9">GP2</strain>
    </source>
</reference>
<keyword evidence="5 7" id="KW-1133">Transmembrane helix</keyword>
<evidence type="ECO:0000256" key="7">
    <source>
        <dbReference type="HAMAP-Rule" id="MF_01147"/>
    </source>
</evidence>
<keyword evidence="8" id="KW-0449">Lipoprotein</keyword>
<sequence>MLILQAFIQSPGETFLNLGFITIRWYGLLISVSVLIGLFVSKKLAKARNINPEYISEILPSLIISSIIGARAYYVIFEWRQYSGENFFTSFELLNNIFQIPSFLAVWEGGIAIHGGLIGGLISIIYFCKSKKINLKTFIDILIPSIILGQSIGRWGNFFNNEAFGVPTNLPWKLFIPIQNRPLEFINYEFFHPTFLYESLWNLLIFIVLIITFNKQNKTDFFRPGFISFLYLISYSFGRFWIEGLRTDPLCIGGLPPFCDGGIRMAQFISIFLFSSGLIGIFFLRLRTYSGKNRKNG</sequence>
<feature type="transmembrane region" description="Helical" evidence="7">
    <location>
        <begin position="54"/>
        <end position="77"/>
    </location>
</feature>
<dbReference type="Pfam" id="PF01790">
    <property type="entry name" value="LGT"/>
    <property type="match status" value="1"/>
</dbReference>
<organism evidence="8 9">
    <name type="scientific">Prochlorococcus marinus str. GP2</name>
    <dbReference type="NCBI Taxonomy" id="59925"/>
    <lineage>
        <taxon>Bacteria</taxon>
        <taxon>Bacillati</taxon>
        <taxon>Cyanobacteriota</taxon>
        <taxon>Cyanophyceae</taxon>
        <taxon>Synechococcales</taxon>
        <taxon>Prochlorococcaceae</taxon>
        <taxon>Prochlorococcus</taxon>
    </lineage>
</organism>
<feature type="transmembrane region" description="Helical" evidence="7">
    <location>
        <begin position="225"/>
        <end position="242"/>
    </location>
</feature>
<dbReference type="OrthoDB" id="871140at2"/>
<gene>
    <name evidence="7" type="primary">lgt</name>
    <name evidence="8" type="ORF">EU91_0634</name>
</gene>
<keyword evidence="4 7" id="KW-0812">Transmembrane</keyword>
<evidence type="ECO:0000256" key="4">
    <source>
        <dbReference type="ARBA" id="ARBA00022692"/>
    </source>
</evidence>
<evidence type="ECO:0000256" key="5">
    <source>
        <dbReference type="ARBA" id="ARBA00022989"/>
    </source>
</evidence>
<dbReference type="EC" id="2.5.1.145" evidence="7"/>
<comment type="caution">
    <text evidence="8">The sequence shown here is derived from an EMBL/GenBank/DDBJ whole genome shotgun (WGS) entry which is preliminary data.</text>
</comment>
<evidence type="ECO:0000256" key="6">
    <source>
        <dbReference type="ARBA" id="ARBA00023136"/>
    </source>
</evidence>
<keyword evidence="2 7" id="KW-1003">Cell membrane</keyword>
<dbReference type="RefSeq" id="WP_032524170.1">
    <property type="nucleotide sequence ID" value="NZ_CP138934.1"/>
</dbReference>
<feature type="transmembrane region" description="Helical" evidence="7">
    <location>
        <begin position="138"/>
        <end position="156"/>
    </location>
</feature>
<evidence type="ECO:0000256" key="2">
    <source>
        <dbReference type="ARBA" id="ARBA00022475"/>
    </source>
</evidence>
<comment type="subcellular location">
    <subcellularLocation>
        <location evidence="7">Cell membrane</location>
        <topology evidence="7">Multi-pass membrane protein</topology>
    </subcellularLocation>
</comment>
<evidence type="ECO:0000256" key="3">
    <source>
        <dbReference type="ARBA" id="ARBA00022679"/>
    </source>
</evidence>
<name>A0A0A1ZKB9_PROMR</name>
<evidence type="ECO:0000256" key="1">
    <source>
        <dbReference type="ARBA" id="ARBA00007150"/>
    </source>
</evidence>
<comment type="catalytic activity">
    <reaction evidence="7">
        <text>L-cysteinyl-[prolipoprotein] + a 1,2-diacyl-sn-glycero-3-phospho-(1'-sn-glycerol) = an S-1,2-diacyl-sn-glyceryl-L-cysteinyl-[prolipoprotein] + sn-glycerol 1-phosphate + H(+)</text>
        <dbReference type="Rhea" id="RHEA:56712"/>
        <dbReference type="Rhea" id="RHEA-COMP:14679"/>
        <dbReference type="Rhea" id="RHEA-COMP:14680"/>
        <dbReference type="ChEBI" id="CHEBI:15378"/>
        <dbReference type="ChEBI" id="CHEBI:29950"/>
        <dbReference type="ChEBI" id="CHEBI:57685"/>
        <dbReference type="ChEBI" id="CHEBI:64716"/>
        <dbReference type="ChEBI" id="CHEBI:140658"/>
        <dbReference type="EC" id="2.5.1.145"/>
    </reaction>
</comment>
<dbReference type="NCBIfam" id="TIGR00544">
    <property type="entry name" value="lgt"/>
    <property type="match status" value="1"/>
</dbReference>
<comment type="pathway">
    <text evidence="7">Protein modification; lipoprotein biosynthesis (diacylglyceryl transfer).</text>
</comment>
<feature type="transmembrane region" description="Helical" evidence="7">
    <location>
        <begin position="195"/>
        <end position="213"/>
    </location>
</feature>
<feature type="binding site" evidence="7">
    <location>
        <position position="154"/>
    </location>
    <ligand>
        <name>a 1,2-diacyl-sn-glycero-3-phospho-(1'-sn-glycerol)</name>
        <dbReference type="ChEBI" id="CHEBI:64716"/>
    </ligand>
</feature>
<dbReference type="AlphaFoldDB" id="A0A0A1ZKB9"/>
<dbReference type="PANTHER" id="PTHR30589">
    <property type="entry name" value="PROLIPOPROTEIN DIACYLGLYCERYL TRANSFERASE"/>
    <property type="match status" value="1"/>
</dbReference>
<comment type="function">
    <text evidence="7">Catalyzes the transfer of the diacylglyceryl group from phosphatidylglycerol to the sulfhydryl group of the N-terminal cysteine of a prolipoprotein, the first step in the formation of mature lipoproteins.</text>
</comment>
<dbReference type="HAMAP" id="MF_01147">
    <property type="entry name" value="Lgt"/>
    <property type="match status" value="1"/>
</dbReference>
<feature type="transmembrane region" description="Helical" evidence="7">
    <location>
        <begin position="97"/>
        <end position="126"/>
    </location>
</feature>
<dbReference type="GO" id="GO:0005886">
    <property type="term" value="C:plasma membrane"/>
    <property type="evidence" value="ECO:0007669"/>
    <property type="project" value="UniProtKB-SubCell"/>
</dbReference>
<dbReference type="InterPro" id="IPR001640">
    <property type="entry name" value="Lgt"/>
</dbReference>
<evidence type="ECO:0000313" key="8">
    <source>
        <dbReference type="EMBL" id="KGF88699.1"/>
    </source>
</evidence>